<dbReference type="InterPro" id="IPR029068">
    <property type="entry name" value="Glyas_Bleomycin-R_OHBP_Dase"/>
</dbReference>
<dbReference type="InterPro" id="IPR025870">
    <property type="entry name" value="Glyoxalase-like_dom"/>
</dbReference>
<protein>
    <submittedName>
        <fullName evidence="2">VOC family protein</fullName>
    </submittedName>
</protein>
<accession>A0A974PUD5</accession>
<dbReference type="SUPFAM" id="SSF54593">
    <property type="entry name" value="Glyoxalase/Bleomycin resistance protein/Dihydroxybiphenyl dioxygenase"/>
    <property type="match status" value="1"/>
</dbReference>
<name>A0A974PUD5_9HYPH</name>
<evidence type="ECO:0000313" key="2">
    <source>
        <dbReference type="EMBL" id="QRG09423.1"/>
    </source>
</evidence>
<proteinExistence type="predicted"/>
<dbReference type="PANTHER" id="PTHR40265:SF1">
    <property type="entry name" value="GLYOXALASE-LIKE DOMAIN-CONTAINING PROTEIN"/>
    <property type="match status" value="1"/>
</dbReference>
<dbReference type="AlphaFoldDB" id="A0A974PUD5"/>
<dbReference type="KEGG" id="xdi:EZH22_02265"/>
<evidence type="ECO:0000259" key="1">
    <source>
        <dbReference type="Pfam" id="PF13468"/>
    </source>
</evidence>
<dbReference type="PANTHER" id="PTHR40265">
    <property type="entry name" value="BLL2707 PROTEIN"/>
    <property type="match status" value="1"/>
</dbReference>
<dbReference type="EMBL" id="CP063362">
    <property type="protein sequence ID" value="QRG09423.1"/>
    <property type="molecule type" value="Genomic_DNA"/>
</dbReference>
<keyword evidence="3" id="KW-1185">Reference proteome</keyword>
<dbReference type="Pfam" id="PF13468">
    <property type="entry name" value="Glyoxalase_3"/>
    <property type="match status" value="1"/>
</dbReference>
<gene>
    <name evidence="2" type="ORF">EZH22_02265</name>
</gene>
<reference evidence="2 3" key="1">
    <citation type="submission" date="2020-10" db="EMBL/GenBank/DDBJ databases">
        <title>Degradation of 1,4-Dioxane by Xanthobacter sp. YN2, via a Novel Group-2 Soluble Di-Iron Monooxygenase.</title>
        <authorList>
            <person name="Ma F."/>
            <person name="Wang Y."/>
            <person name="Yang J."/>
            <person name="Guo H."/>
            <person name="Su D."/>
            <person name="Yu L."/>
        </authorList>
    </citation>
    <scope>NUCLEOTIDE SEQUENCE [LARGE SCALE GENOMIC DNA]</scope>
    <source>
        <strain evidence="2 3">YN2</strain>
    </source>
</reference>
<organism evidence="2 3">
    <name type="scientific">Xanthobacter dioxanivorans</name>
    <dbReference type="NCBI Taxonomy" id="2528964"/>
    <lineage>
        <taxon>Bacteria</taxon>
        <taxon>Pseudomonadati</taxon>
        <taxon>Pseudomonadota</taxon>
        <taxon>Alphaproteobacteria</taxon>
        <taxon>Hyphomicrobiales</taxon>
        <taxon>Xanthobacteraceae</taxon>
        <taxon>Xanthobacter</taxon>
    </lineage>
</organism>
<dbReference type="Proteomes" id="UP000596427">
    <property type="component" value="Chromosome"/>
</dbReference>
<evidence type="ECO:0000313" key="3">
    <source>
        <dbReference type="Proteomes" id="UP000596427"/>
    </source>
</evidence>
<dbReference type="Gene3D" id="3.10.180.10">
    <property type="entry name" value="2,3-Dihydroxybiphenyl 1,2-Dioxygenase, domain 1"/>
    <property type="match status" value="1"/>
</dbReference>
<feature type="domain" description="Glyoxalase-like" evidence="1">
    <location>
        <begin position="9"/>
        <end position="184"/>
    </location>
</feature>
<sequence>MRGKSVAELDHVVINTLTEMDAAADLFAALGFLLTPRGHHSLGSINHLMMTEGAYLELVGVPETGLQRQEVLDSPTGLNGLVLKTGDADATAAALATAGFAPQGPVAFSRPVALDGRQEEARFRTVRLPPGTFPGGRVYFCQHLTPDLVWRPEWLLHPNGFCGIDLFRIESPEPEAQAALFARAFGAPAERNGADWRVPLTAAEIHVAPGSAARFATARLLFSDLDEIARRAGAHAEATWDQQGPAEGRLSIPRLNVNLICRSRR</sequence>